<proteinExistence type="predicted"/>
<dbReference type="GO" id="GO:0044281">
    <property type="term" value="P:small molecule metabolic process"/>
    <property type="evidence" value="ECO:0007669"/>
    <property type="project" value="UniProtKB-ARBA"/>
</dbReference>
<gene>
    <name evidence="8" type="ORF">J07HQW1_01537</name>
</gene>
<name>U1N525_9EURY</name>
<dbReference type="InterPro" id="IPR020843">
    <property type="entry name" value="ER"/>
</dbReference>
<dbReference type="SUPFAM" id="SSF50129">
    <property type="entry name" value="GroES-like"/>
    <property type="match status" value="1"/>
</dbReference>
<evidence type="ECO:0000256" key="2">
    <source>
        <dbReference type="ARBA" id="ARBA00011881"/>
    </source>
</evidence>
<dbReference type="AlphaFoldDB" id="U1N525"/>
<dbReference type="Gene3D" id="3.90.180.10">
    <property type="entry name" value="Medium-chain alcohol dehydrogenases, catalytic domain"/>
    <property type="match status" value="1"/>
</dbReference>
<dbReference type="GO" id="GO:0043168">
    <property type="term" value="F:anion binding"/>
    <property type="evidence" value="ECO:0007669"/>
    <property type="project" value="UniProtKB-ARBA"/>
</dbReference>
<reference evidence="8 9" key="1">
    <citation type="journal article" date="2013" name="PLoS ONE">
        <title>Assembly-driven community genomics of a hypersaline microbial ecosystem.</title>
        <authorList>
            <person name="Podell S."/>
            <person name="Ugalde J.A."/>
            <person name="Narasingarao P."/>
            <person name="Banfield J.F."/>
            <person name="Heidelberg K.B."/>
            <person name="Allen E.E."/>
        </authorList>
    </citation>
    <scope>NUCLEOTIDE SEQUENCE [LARGE SCALE GENOMIC DNA]</scope>
    <source>
        <strain evidence="9">J07HQW1</strain>
    </source>
</reference>
<dbReference type="InterPro" id="IPR002364">
    <property type="entry name" value="Quin_OxRdtase/zeta-crystal_CS"/>
</dbReference>
<dbReference type="GO" id="GO:0005737">
    <property type="term" value="C:cytoplasm"/>
    <property type="evidence" value="ECO:0007669"/>
    <property type="project" value="UniProtKB-SubCell"/>
</dbReference>
<dbReference type="GO" id="GO:0016616">
    <property type="term" value="F:oxidoreductase activity, acting on the CH-OH group of donors, NAD or NADP as acceptor"/>
    <property type="evidence" value="ECO:0007669"/>
    <property type="project" value="UniProtKB-ARBA"/>
</dbReference>
<evidence type="ECO:0000256" key="1">
    <source>
        <dbReference type="ARBA" id="ARBA00004496"/>
    </source>
</evidence>
<evidence type="ECO:0000256" key="3">
    <source>
        <dbReference type="ARBA" id="ARBA00022490"/>
    </source>
</evidence>
<evidence type="ECO:0000256" key="4">
    <source>
        <dbReference type="ARBA" id="ARBA00022857"/>
    </source>
</evidence>
<dbReference type="PANTHER" id="PTHR44154:SF1">
    <property type="entry name" value="QUINONE OXIDOREDUCTASE"/>
    <property type="match status" value="1"/>
</dbReference>
<keyword evidence="4" id="KW-0521">NADP</keyword>
<dbReference type="Pfam" id="PF13602">
    <property type="entry name" value="ADH_zinc_N_2"/>
    <property type="match status" value="1"/>
</dbReference>
<dbReference type="HOGENOM" id="CLU_026673_3_4_2"/>
<dbReference type="SUPFAM" id="SSF51735">
    <property type="entry name" value="NAD(P)-binding Rossmann-fold domains"/>
    <property type="match status" value="1"/>
</dbReference>
<comment type="subcellular location">
    <subcellularLocation>
        <location evidence="1">Cytoplasm</location>
    </subcellularLocation>
</comment>
<dbReference type="GO" id="GO:0008270">
    <property type="term" value="F:zinc ion binding"/>
    <property type="evidence" value="ECO:0007669"/>
    <property type="project" value="InterPro"/>
</dbReference>
<keyword evidence="5" id="KW-0694">RNA-binding</keyword>
<evidence type="ECO:0000259" key="7">
    <source>
        <dbReference type="SMART" id="SM00829"/>
    </source>
</evidence>
<dbReference type="STRING" id="1238424.J07HQW1_01537"/>
<protein>
    <submittedName>
        <fullName evidence="8">NADPH:quinone reductase related Zn-dependent oxidoreductase</fullName>
    </submittedName>
</protein>
<dbReference type="CDD" id="cd08253">
    <property type="entry name" value="zeta_crystallin"/>
    <property type="match status" value="1"/>
</dbReference>
<evidence type="ECO:0000256" key="5">
    <source>
        <dbReference type="ARBA" id="ARBA00022884"/>
    </source>
</evidence>
<dbReference type="Pfam" id="PF08240">
    <property type="entry name" value="ADH_N"/>
    <property type="match status" value="1"/>
</dbReference>
<dbReference type="PANTHER" id="PTHR44154">
    <property type="entry name" value="QUINONE OXIDOREDUCTASE"/>
    <property type="match status" value="1"/>
</dbReference>
<feature type="domain" description="Enoyl reductase (ER)" evidence="7">
    <location>
        <begin position="11"/>
        <end position="324"/>
    </location>
</feature>
<feature type="compositionally biased region" description="Basic and acidic residues" evidence="6">
    <location>
        <begin position="1"/>
        <end position="13"/>
    </location>
</feature>
<dbReference type="Proteomes" id="UP000030649">
    <property type="component" value="Unassembled WGS sequence"/>
</dbReference>
<comment type="subunit">
    <text evidence="2">Homotetramer.</text>
</comment>
<dbReference type="SMART" id="SM00829">
    <property type="entry name" value="PKS_ER"/>
    <property type="match status" value="1"/>
</dbReference>
<dbReference type="GO" id="GO:0030554">
    <property type="term" value="F:adenyl nucleotide binding"/>
    <property type="evidence" value="ECO:0007669"/>
    <property type="project" value="UniProtKB-ARBA"/>
</dbReference>
<dbReference type="PROSITE" id="PS01162">
    <property type="entry name" value="QOR_ZETA_CRYSTAL"/>
    <property type="match status" value="1"/>
</dbReference>
<dbReference type="EMBL" id="KE356560">
    <property type="protein sequence ID" value="ERG91503.1"/>
    <property type="molecule type" value="Genomic_DNA"/>
</dbReference>
<dbReference type="Gene3D" id="3.40.50.720">
    <property type="entry name" value="NAD(P)-binding Rossmann-like Domain"/>
    <property type="match status" value="1"/>
</dbReference>
<evidence type="ECO:0000313" key="8">
    <source>
        <dbReference type="EMBL" id="ERG91503.1"/>
    </source>
</evidence>
<evidence type="ECO:0000256" key="6">
    <source>
        <dbReference type="SAM" id="MobiDB-lite"/>
    </source>
</evidence>
<accession>U1N525</accession>
<sequence length="327" mass="34509">MMEAIRYHEHGSEDVLSMDSIPEPTPESDELKVRVHAASVNPIDTYVREGNVPPQGGLPHVGGADVAGVVEEAGDDTNMFEPGDRVFATGLGLFNPGTYAEYVAVPESRLAPLAQSVSFQHGAAAAMAFATSWRGLITRGNLSIGDICLVHGGSGGVGHAGVQIARYAGATVVATAREGEPTEMVRELGADAVVDYRIDDLSTEVRKKIDANAVDVILESHAGSNIVADLNMLARGGRITVIGEDTDIHIPPEASMSGKIADVDIRFMSIMASTEDQGPILRSIAPLLGDGTFEVQVAETYPLAEVPRAQRDVMTGKNLGKVVITIE</sequence>
<feature type="region of interest" description="Disordered" evidence="6">
    <location>
        <begin position="1"/>
        <end position="30"/>
    </location>
</feature>
<organism evidence="8 9">
    <name type="scientific">Haloquadratum walsbyi J07HQW1</name>
    <dbReference type="NCBI Taxonomy" id="1238424"/>
    <lineage>
        <taxon>Archaea</taxon>
        <taxon>Methanobacteriati</taxon>
        <taxon>Methanobacteriota</taxon>
        <taxon>Stenosarchaea group</taxon>
        <taxon>Halobacteria</taxon>
        <taxon>Halobacteriales</taxon>
        <taxon>Haloferacaceae</taxon>
        <taxon>Haloquadratum</taxon>
    </lineage>
</organism>
<keyword evidence="3" id="KW-0963">Cytoplasm</keyword>
<dbReference type="InterPro" id="IPR011032">
    <property type="entry name" value="GroES-like_sf"/>
</dbReference>
<dbReference type="GO" id="GO:0003723">
    <property type="term" value="F:RNA binding"/>
    <property type="evidence" value="ECO:0007669"/>
    <property type="project" value="UniProtKB-KW"/>
</dbReference>
<evidence type="ECO:0000313" key="9">
    <source>
        <dbReference type="Proteomes" id="UP000030649"/>
    </source>
</evidence>
<dbReference type="InterPro" id="IPR051603">
    <property type="entry name" value="Zinc-ADH_QOR/CCCR"/>
</dbReference>
<dbReference type="InterPro" id="IPR013154">
    <property type="entry name" value="ADH-like_N"/>
</dbReference>
<dbReference type="InterPro" id="IPR036291">
    <property type="entry name" value="NAD(P)-bd_dom_sf"/>
</dbReference>